<keyword evidence="2" id="KW-1185">Reference proteome</keyword>
<proteinExistence type="predicted"/>
<evidence type="ECO:0000313" key="2">
    <source>
        <dbReference type="Proteomes" id="UP000016933"/>
    </source>
</evidence>
<dbReference type="EMBL" id="KB446540">
    <property type="protein sequence ID" value="EME43280.1"/>
    <property type="molecule type" value="Genomic_DNA"/>
</dbReference>
<sequence>MTLSRCPGVSSSDGSQFKNGFVNQYPSDLRICAGGFEDRSSYAGIDLDEIELRATDPPEFILQLRHQACISELPWCYPFCDEVAPGGFRIKVAVIILSGRSPSLPPNSP</sequence>
<reference evidence="2" key="1">
    <citation type="journal article" date="2012" name="PLoS Genet.">
        <title>The genomes of the fungal plant pathogens Cladosporium fulvum and Dothistroma septosporum reveal adaptation to different hosts and lifestyles but also signatures of common ancestry.</title>
        <authorList>
            <person name="de Wit P.J.G.M."/>
            <person name="van der Burgt A."/>
            <person name="Oekmen B."/>
            <person name="Stergiopoulos I."/>
            <person name="Abd-Elsalam K.A."/>
            <person name="Aerts A.L."/>
            <person name="Bahkali A.H."/>
            <person name="Beenen H.G."/>
            <person name="Chettri P."/>
            <person name="Cox M.P."/>
            <person name="Datema E."/>
            <person name="de Vries R.P."/>
            <person name="Dhillon B."/>
            <person name="Ganley A.R."/>
            <person name="Griffiths S.A."/>
            <person name="Guo Y."/>
            <person name="Hamelin R.C."/>
            <person name="Henrissat B."/>
            <person name="Kabir M.S."/>
            <person name="Jashni M.K."/>
            <person name="Kema G."/>
            <person name="Klaubauf S."/>
            <person name="Lapidus A."/>
            <person name="Levasseur A."/>
            <person name="Lindquist E."/>
            <person name="Mehrabi R."/>
            <person name="Ohm R.A."/>
            <person name="Owen T.J."/>
            <person name="Salamov A."/>
            <person name="Schwelm A."/>
            <person name="Schijlen E."/>
            <person name="Sun H."/>
            <person name="van den Burg H.A."/>
            <person name="van Ham R.C.H.J."/>
            <person name="Zhang S."/>
            <person name="Goodwin S.B."/>
            <person name="Grigoriev I.V."/>
            <person name="Collemare J."/>
            <person name="Bradshaw R.E."/>
        </authorList>
    </citation>
    <scope>NUCLEOTIDE SEQUENCE [LARGE SCALE GENOMIC DNA]</scope>
    <source>
        <strain evidence="2">NZE10 / CBS 128990</strain>
    </source>
</reference>
<protein>
    <submittedName>
        <fullName evidence="1">Uncharacterized protein</fullName>
    </submittedName>
</protein>
<organism evidence="1 2">
    <name type="scientific">Dothistroma septosporum (strain NZE10 / CBS 128990)</name>
    <name type="common">Red band needle blight fungus</name>
    <name type="synonym">Mycosphaerella pini</name>
    <dbReference type="NCBI Taxonomy" id="675120"/>
    <lineage>
        <taxon>Eukaryota</taxon>
        <taxon>Fungi</taxon>
        <taxon>Dikarya</taxon>
        <taxon>Ascomycota</taxon>
        <taxon>Pezizomycotina</taxon>
        <taxon>Dothideomycetes</taxon>
        <taxon>Dothideomycetidae</taxon>
        <taxon>Mycosphaerellales</taxon>
        <taxon>Mycosphaerellaceae</taxon>
        <taxon>Dothistroma</taxon>
    </lineage>
</organism>
<dbReference type="AlphaFoldDB" id="M2YMW4"/>
<name>M2YMW4_DOTSN</name>
<dbReference type="HOGENOM" id="CLU_2183874_0_0_1"/>
<dbReference type="Proteomes" id="UP000016933">
    <property type="component" value="Unassembled WGS sequence"/>
</dbReference>
<evidence type="ECO:0000313" key="1">
    <source>
        <dbReference type="EMBL" id="EME43280.1"/>
    </source>
</evidence>
<reference evidence="1 2" key="2">
    <citation type="journal article" date="2012" name="PLoS Pathog.">
        <title>Diverse lifestyles and strategies of plant pathogenesis encoded in the genomes of eighteen Dothideomycetes fungi.</title>
        <authorList>
            <person name="Ohm R.A."/>
            <person name="Feau N."/>
            <person name="Henrissat B."/>
            <person name="Schoch C.L."/>
            <person name="Horwitz B.A."/>
            <person name="Barry K.W."/>
            <person name="Condon B.J."/>
            <person name="Copeland A.C."/>
            <person name="Dhillon B."/>
            <person name="Glaser F."/>
            <person name="Hesse C.N."/>
            <person name="Kosti I."/>
            <person name="LaButti K."/>
            <person name="Lindquist E.A."/>
            <person name="Lucas S."/>
            <person name="Salamov A.A."/>
            <person name="Bradshaw R.E."/>
            <person name="Ciuffetti L."/>
            <person name="Hamelin R.C."/>
            <person name="Kema G.H.J."/>
            <person name="Lawrence C."/>
            <person name="Scott J.A."/>
            <person name="Spatafora J.W."/>
            <person name="Turgeon B.G."/>
            <person name="de Wit P.J.G.M."/>
            <person name="Zhong S."/>
            <person name="Goodwin S.B."/>
            <person name="Grigoriev I.V."/>
        </authorList>
    </citation>
    <scope>NUCLEOTIDE SEQUENCE [LARGE SCALE GENOMIC DNA]</scope>
    <source>
        <strain evidence="2">NZE10 / CBS 128990</strain>
    </source>
</reference>
<gene>
    <name evidence="1" type="ORF">DOTSEDRAFT_35578</name>
</gene>
<accession>M2YMW4</accession>